<keyword evidence="2" id="KW-1185">Reference proteome</keyword>
<evidence type="ECO:0000313" key="2">
    <source>
        <dbReference type="Proteomes" id="UP001596025"/>
    </source>
</evidence>
<dbReference type="Proteomes" id="UP001596025">
    <property type="component" value="Unassembled WGS sequence"/>
</dbReference>
<name>A0ABV9LE47_9ACTN</name>
<sequence>MLELGRAGERGAARREVPVLRDGEPVGRLRSTDFWREASVAVVEDREWVLGRRKGGVLAGRWATEPEDAARFTARQVSAWRGTWRVEVDGTAVDVVPASWWKGTYRFTAGERAVAESGSTGGWSPRPTLTADDDLPLDVQVLLLWLVLVLQRRTYGTAVAVAAGGAAAAGGS</sequence>
<protein>
    <submittedName>
        <fullName evidence="1">Uncharacterized protein</fullName>
    </submittedName>
</protein>
<accession>A0ABV9LE47</accession>
<proteinExistence type="predicted"/>
<dbReference type="EMBL" id="JBHSGR010000001">
    <property type="protein sequence ID" value="MFC4691966.1"/>
    <property type="molecule type" value="Genomic_DNA"/>
</dbReference>
<gene>
    <name evidence="1" type="ORF">ACFO3M_01040</name>
</gene>
<reference evidence="2" key="1">
    <citation type="journal article" date="2019" name="Int. J. Syst. Evol. Microbiol.">
        <title>The Global Catalogue of Microorganisms (GCM) 10K type strain sequencing project: providing services to taxonomists for standard genome sequencing and annotation.</title>
        <authorList>
            <consortium name="The Broad Institute Genomics Platform"/>
            <consortium name="The Broad Institute Genome Sequencing Center for Infectious Disease"/>
            <person name="Wu L."/>
            <person name="Ma J."/>
        </authorList>
    </citation>
    <scope>NUCLEOTIDE SEQUENCE [LARGE SCALE GENOMIC DNA]</scope>
    <source>
        <strain evidence="2">CCUG 62763</strain>
    </source>
</reference>
<evidence type="ECO:0000313" key="1">
    <source>
        <dbReference type="EMBL" id="MFC4691966.1"/>
    </source>
</evidence>
<comment type="caution">
    <text evidence="1">The sequence shown here is derived from an EMBL/GenBank/DDBJ whole genome shotgun (WGS) entry which is preliminary data.</text>
</comment>
<organism evidence="1 2">
    <name type="scientific">Geodermatophilus arenarius</name>
    <dbReference type="NCBI Taxonomy" id="1137990"/>
    <lineage>
        <taxon>Bacteria</taxon>
        <taxon>Bacillati</taxon>
        <taxon>Actinomycetota</taxon>
        <taxon>Actinomycetes</taxon>
        <taxon>Geodermatophilales</taxon>
        <taxon>Geodermatophilaceae</taxon>
        <taxon>Geodermatophilus</taxon>
    </lineage>
</organism>
<dbReference type="RefSeq" id="WP_387985219.1">
    <property type="nucleotide sequence ID" value="NZ_JBHSGR010000001.1"/>
</dbReference>